<reference evidence="3 4" key="1">
    <citation type="submission" date="2020-01" db="EMBL/GenBank/DDBJ databases">
        <authorList>
            <person name="Gupta K D."/>
        </authorList>
    </citation>
    <scope>NUCLEOTIDE SEQUENCE [LARGE SCALE GENOMIC DNA]</scope>
</reference>
<evidence type="ECO:0000313" key="3">
    <source>
        <dbReference type="EMBL" id="CAA7267631.1"/>
    </source>
</evidence>
<evidence type="ECO:0000313" key="4">
    <source>
        <dbReference type="Proteomes" id="UP000467700"/>
    </source>
</evidence>
<keyword evidence="4" id="KW-1185">Reference proteome</keyword>
<dbReference type="EMBL" id="CACVBS010000061">
    <property type="protein sequence ID" value="CAA7267631.1"/>
    <property type="molecule type" value="Genomic_DNA"/>
</dbReference>
<name>A0A8S0XXB6_CYCAE</name>
<keyword evidence="1" id="KW-0472">Membrane</keyword>
<feature type="transmembrane region" description="Helical" evidence="1">
    <location>
        <begin position="247"/>
        <end position="266"/>
    </location>
</feature>
<feature type="signal peptide" evidence="2">
    <location>
        <begin position="1"/>
        <end position="22"/>
    </location>
</feature>
<dbReference type="AlphaFoldDB" id="A0A8S0XXB6"/>
<organism evidence="3 4">
    <name type="scientific">Cyclocybe aegerita</name>
    <name type="common">Black poplar mushroom</name>
    <name type="synonym">Agrocybe aegerita</name>
    <dbReference type="NCBI Taxonomy" id="1973307"/>
    <lineage>
        <taxon>Eukaryota</taxon>
        <taxon>Fungi</taxon>
        <taxon>Dikarya</taxon>
        <taxon>Basidiomycota</taxon>
        <taxon>Agaricomycotina</taxon>
        <taxon>Agaricomycetes</taxon>
        <taxon>Agaricomycetidae</taxon>
        <taxon>Agaricales</taxon>
        <taxon>Agaricineae</taxon>
        <taxon>Bolbitiaceae</taxon>
        <taxon>Cyclocybe</taxon>
    </lineage>
</organism>
<proteinExistence type="predicted"/>
<accession>A0A8S0XXB6</accession>
<keyword evidence="2" id="KW-0732">Signal</keyword>
<evidence type="ECO:0000256" key="1">
    <source>
        <dbReference type="SAM" id="Phobius"/>
    </source>
</evidence>
<protein>
    <submittedName>
        <fullName evidence="3">Uncharacterized protein</fullName>
    </submittedName>
</protein>
<evidence type="ECO:0000256" key="2">
    <source>
        <dbReference type="SAM" id="SignalP"/>
    </source>
</evidence>
<dbReference type="Proteomes" id="UP000467700">
    <property type="component" value="Unassembled WGS sequence"/>
</dbReference>
<feature type="chain" id="PRO_5035846110" evidence="2">
    <location>
        <begin position="23"/>
        <end position="336"/>
    </location>
</feature>
<keyword evidence="1" id="KW-0812">Transmembrane</keyword>
<keyword evidence="1" id="KW-1133">Transmembrane helix</keyword>
<sequence length="336" mass="36622">MSTLTALVAIAFLQLWLNEGGAQSEDFFKAAKFLTKLRTEEDEPLGDCTSDHMISTNATDLGRTIATVDRKGMEFTCYHYHHRHCLDAMADTKDLFIDLVVERGVPLCSVVEEVKGGKGGDGGWQGAVLHLLGQILATQGNASTSGFSSFTSVYAFNRISLTSHSTRELFITENLTRGQNAHPGVDEFMRLMFTFLVAAVAKTEPTTLPLSKRLLYGQLFVPEASGPMHSAQASSASIRIRSITVKLRTALLSICLAFIGICCLIFQCPLVGAQSRGVTDAVGSGHLKYLWSLGRITAAAALPPVPRRGWFSKWMSDMFLVILEPFESSGCFVNQS</sequence>
<comment type="caution">
    <text evidence="3">The sequence shown here is derived from an EMBL/GenBank/DDBJ whole genome shotgun (WGS) entry which is preliminary data.</text>
</comment>
<gene>
    <name evidence="3" type="ORF">AAE3_LOCUS9839</name>
</gene>